<dbReference type="RefSeq" id="WP_342759176.1">
    <property type="nucleotide sequence ID" value="NZ_CP146256.1"/>
</dbReference>
<dbReference type="PANTHER" id="PTHR42885">
    <property type="entry name" value="HISTIDINOL-PHOSPHATE AMINOTRANSFERASE-RELATED"/>
    <property type="match status" value="1"/>
</dbReference>
<dbReference type="InterPro" id="IPR004839">
    <property type="entry name" value="Aminotransferase_I/II_large"/>
</dbReference>
<accession>A0ABZ3EZA3</accession>
<dbReference type="CDD" id="cd00609">
    <property type="entry name" value="AAT_like"/>
    <property type="match status" value="1"/>
</dbReference>
<evidence type="ECO:0000256" key="2">
    <source>
        <dbReference type="ARBA" id="ARBA00022898"/>
    </source>
</evidence>
<dbReference type="InterPro" id="IPR015424">
    <property type="entry name" value="PyrdxlP-dep_Trfase"/>
</dbReference>
<evidence type="ECO:0000313" key="4">
    <source>
        <dbReference type="EMBL" id="XAH75609.1"/>
    </source>
</evidence>
<keyword evidence="2" id="KW-0663">Pyridoxal phosphate</keyword>
<reference evidence="4 5" key="1">
    <citation type="submission" date="2024-02" db="EMBL/GenBank/DDBJ databases">
        <title>Bacterial strain from lacustrine sediment.</title>
        <authorList>
            <person name="Petit C."/>
            <person name="Fadhlaoui K."/>
        </authorList>
    </citation>
    <scope>NUCLEOTIDE SEQUENCE [LARGE SCALE GENOMIC DNA]</scope>
    <source>
        <strain evidence="4 5">IPX-CK</strain>
    </source>
</reference>
<feature type="domain" description="Aminotransferase class I/classII large" evidence="3">
    <location>
        <begin position="19"/>
        <end position="343"/>
    </location>
</feature>
<comment type="cofactor">
    <cofactor evidence="1">
        <name>pyridoxal 5'-phosphate</name>
        <dbReference type="ChEBI" id="CHEBI:597326"/>
    </cofactor>
</comment>
<dbReference type="Gene3D" id="3.40.640.10">
    <property type="entry name" value="Type I PLP-dependent aspartate aminotransferase-like (Major domain)"/>
    <property type="match status" value="1"/>
</dbReference>
<evidence type="ECO:0000259" key="3">
    <source>
        <dbReference type="Pfam" id="PF00155"/>
    </source>
</evidence>
<gene>
    <name evidence="4" type="ORF">V6984_07580</name>
</gene>
<dbReference type="InterPro" id="IPR015422">
    <property type="entry name" value="PyrdxlP-dep_Trfase_small"/>
</dbReference>
<proteinExistence type="predicted"/>
<protein>
    <submittedName>
        <fullName evidence="4">Threonine-phosphate decarboxylase</fullName>
    </submittedName>
</protein>
<keyword evidence="5" id="KW-1185">Reference proteome</keyword>
<dbReference type="Pfam" id="PF00155">
    <property type="entry name" value="Aminotran_1_2"/>
    <property type="match status" value="1"/>
</dbReference>
<evidence type="ECO:0000313" key="5">
    <source>
        <dbReference type="Proteomes" id="UP001451571"/>
    </source>
</evidence>
<sequence length="358" mass="40860">MDEREMMVHGGDIYRKIIDIDFSVNINPLGMPERVKEALQKALADCGRYPDIRAEKLRYAIEKMNGINKQHVLCGNGASELFLAIVHGIKPKKTMIPVPSFYGYEHAARAAGGEILFYEMKEETGFCLQPDFPEALEEEMDLLFLANPNNPVGNVINTGLLEEILRTCLEKDIAVVMDECFLEFTGDDDERSLKSQLKEYPNLIIVRSFTKIFAMPGVRLGYLFCGNQEMLEQIGNQLPEWNLSVLAQAAGIQACKETEYVKRTAGLVKREREYMRDELEKAGIEVFPSETDYLLIYSSLPLYEKLLEHKILIRDCSNFRGMRKGFYRLAVKSHEENEMLLHAVGKIEEAARVRSKDE</sequence>
<dbReference type="InterPro" id="IPR015421">
    <property type="entry name" value="PyrdxlP-dep_Trfase_major"/>
</dbReference>
<name>A0ABZ3EZA3_9FIRM</name>
<dbReference type="Gene3D" id="3.90.1150.10">
    <property type="entry name" value="Aspartate Aminotransferase, domain 1"/>
    <property type="match status" value="1"/>
</dbReference>
<dbReference type="SUPFAM" id="SSF53383">
    <property type="entry name" value="PLP-dependent transferases"/>
    <property type="match status" value="1"/>
</dbReference>
<dbReference type="Proteomes" id="UP001451571">
    <property type="component" value="Chromosome"/>
</dbReference>
<organism evidence="4 5">
    <name type="scientific">Kineothrix sedimenti</name>
    <dbReference type="NCBI Taxonomy" id="3123317"/>
    <lineage>
        <taxon>Bacteria</taxon>
        <taxon>Bacillati</taxon>
        <taxon>Bacillota</taxon>
        <taxon>Clostridia</taxon>
        <taxon>Lachnospirales</taxon>
        <taxon>Lachnospiraceae</taxon>
        <taxon>Kineothrix</taxon>
    </lineage>
</organism>
<dbReference type="PANTHER" id="PTHR42885:SF1">
    <property type="entry name" value="THREONINE-PHOSPHATE DECARBOXYLASE"/>
    <property type="match status" value="1"/>
</dbReference>
<evidence type="ECO:0000256" key="1">
    <source>
        <dbReference type="ARBA" id="ARBA00001933"/>
    </source>
</evidence>
<dbReference type="EMBL" id="CP146256">
    <property type="protein sequence ID" value="XAH75609.1"/>
    <property type="molecule type" value="Genomic_DNA"/>
</dbReference>